<protein>
    <recommendedName>
        <fullName evidence="1">NOA1/YqeH-like C-terminal domain-containing protein</fullName>
    </recommendedName>
</protein>
<dbReference type="Pfam" id="PF21516">
    <property type="entry name" value="YqeH-like_C"/>
    <property type="match status" value="1"/>
</dbReference>
<dbReference type="PANTHER" id="PTHR46406">
    <property type="entry name" value="NITRIC OXIDE-ASSOCIATED PROTEIN 1"/>
    <property type="match status" value="1"/>
</dbReference>
<organism evidence="2 3">
    <name type="scientific">Meganyctiphanes norvegica</name>
    <name type="common">Northern krill</name>
    <name type="synonym">Thysanopoda norvegica</name>
    <dbReference type="NCBI Taxonomy" id="48144"/>
    <lineage>
        <taxon>Eukaryota</taxon>
        <taxon>Metazoa</taxon>
        <taxon>Ecdysozoa</taxon>
        <taxon>Arthropoda</taxon>
        <taxon>Crustacea</taxon>
        <taxon>Multicrustacea</taxon>
        <taxon>Malacostraca</taxon>
        <taxon>Eumalacostraca</taxon>
        <taxon>Eucarida</taxon>
        <taxon>Euphausiacea</taxon>
        <taxon>Euphausiidae</taxon>
        <taxon>Meganyctiphanes</taxon>
    </lineage>
</organism>
<evidence type="ECO:0000259" key="1">
    <source>
        <dbReference type="Pfam" id="PF21516"/>
    </source>
</evidence>
<proteinExistence type="predicted"/>
<dbReference type="InterPro" id="IPR048422">
    <property type="entry name" value="NOA1/YqeH-like_C"/>
</dbReference>
<name>A0AAV2SBA5_MEGNR</name>
<dbReference type="AlphaFoldDB" id="A0AAV2SBA5"/>
<feature type="domain" description="NOA1/YqeH-like C-terminal" evidence="1">
    <location>
        <begin position="51"/>
        <end position="150"/>
    </location>
</feature>
<dbReference type="PANTHER" id="PTHR46406:SF1">
    <property type="entry name" value="NITRIC OXIDE-ASSOCIATED PROTEIN 1"/>
    <property type="match status" value="1"/>
</dbReference>
<dbReference type="EMBL" id="CAXKWB010050793">
    <property type="protein sequence ID" value="CAL4170384.1"/>
    <property type="molecule type" value="Genomic_DNA"/>
</dbReference>
<dbReference type="InterPro" id="IPR052807">
    <property type="entry name" value="Mito_transl_resp_regulator"/>
</dbReference>
<keyword evidence="3" id="KW-1185">Reference proteome</keyword>
<evidence type="ECO:0000313" key="2">
    <source>
        <dbReference type="EMBL" id="CAL4170384.1"/>
    </source>
</evidence>
<dbReference type="Proteomes" id="UP001497623">
    <property type="component" value="Unassembled WGS sequence"/>
</dbReference>
<reference evidence="2 3" key="1">
    <citation type="submission" date="2024-05" db="EMBL/GenBank/DDBJ databases">
        <authorList>
            <person name="Wallberg A."/>
        </authorList>
    </citation>
    <scope>NUCLEOTIDE SEQUENCE [LARGE SCALE GENOMIC DNA]</scope>
</reference>
<evidence type="ECO:0000313" key="3">
    <source>
        <dbReference type="Proteomes" id="UP001497623"/>
    </source>
</evidence>
<gene>
    <name evidence="2" type="ORF">MNOR_LOCUS33989</name>
</gene>
<feature type="non-terminal residue" evidence="2">
    <location>
        <position position="1"/>
    </location>
</feature>
<accession>A0AAV2SBA5</accession>
<sequence>QLLNLLSHEELMQVLPRHLLVPRTFYMKLGTSLFIAGLARLDLLYSSHKVRFTLFCSSDLPISIVPTSEASSFYRSYLGTEMLGVPMGNEERIKQWPHLQPCNFTITGIGSKSAADVVLSSAGFIAVQGELDAPIDVRGWTPGSRGLYLRDPPMLPQAVTMRGKLKRGSVAYAQHKMRVPKI</sequence>
<comment type="caution">
    <text evidence="2">The sequence shown here is derived from an EMBL/GenBank/DDBJ whole genome shotgun (WGS) entry which is preliminary data.</text>
</comment>